<dbReference type="RefSeq" id="WP_289599390.1">
    <property type="nucleotide sequence ID" value="NZ_JAUDCL010000006.1"/>
</dbReference>
<name>A0ABT7UP46_9FIRM</name>
<proteinExistence type="predicted"/>
<comment type="caution">
    <text evidence="2">The sequence shown here is derived from an EMBL/GenBank/DDBJ whole genome shotgun (WGS) entry which is preliminary data.</text>
</comment>
<protein>
    <submittedName>
        <fullName evidence="2">YcxB family protein</fullName>
    </submittedName>
</protein>
<keyword evidence="1" id="KW-1133">Transmembrane helix</keyword>
<reference evidence="3" key="2">
    <citation type="submission" date="2023-06" db="EMBL/GenBank/DDBJ databases">
        <title>Identification and characterization of horizontal gene transfer across gut microbiota members of farm animals based on homology search.</title>
        <authorList>
            <person name="Zeman M."/>
            <person name="Kubasova T."/>
            <person name="Jahodarova E."/>
            <person name="Nykrynova M."/>
            <person name="Rychlik I."/>
        </authorList>
    </citation>
    <scope>NUCLEOTIDE SEQUENCE [LARGE SCALE GENOMIC DNA]</scope>
    <source>
        <strain evidence="3">ET340</strain>
    </source>
</reference>
<feature type="transmembrane region" description="Helical" evidence="1">
    <location>
        <begin position="65"/>
        <end position="88"/>
    </location>
</feature>
<feature type="transmembrane region" description="Helical" evidence="1">
    <location>
        <begin position="214"/>
        <end position="231"/>
    </location>
</feature>
<organism evidence="2 3">
    <name type="scientific">Allofournierella massiliensis</name>
    <dbReference type="NCBI Taxonomy" id="1650663"/>
    <lineage>
        <taxon>Bacteria</taxon>
        <taxon>Bacillati</taxon>
        <taxon>Bacillota</taxon>
        <taxon>Clostridia</taxon>
        <taxon>Eubacteriales</taxon>
        <taxon>Oscillospiraceae</taxon>
        <taxon>Allofournierella</taxon>
    </lineage>
</organism>
<dbReference type="EMBL" id="JAUDCL010000006">
    <property type="protein sequence ID" value="MDM8200667.1"/>
    <property type="molecule type" value="Genomic_DNA"/>
</dbReference>
<feature type="transmembrane region" description="Helical" evidence="1">
    <location>
        <begin position="20"/>
        <end position="45"/>
    </location>
</feature>
<keyword evidence="1" id="KW-0472">Membrane</keyword>
<evidence type="ECO:0000313" key="3">
    <source>
        <dbReference type="Proteomes" id="UP001529380"/>
    </source>
</evidence>
<keyword evidence="1" id="KW-0812">Transmembrane</keyword>
<evidence type="ECO:0000313" key="2">
    <source>
        <dbReference type="EMBL" id="MDM8200667.1"/>
    </source>
</evidence>
<sequence>MDQIEYTNSLPLRRQAWKLLLRRTLLSPLGVAAVLGPLFLTVLGIHELWLAYWGFYYMGMDFSWYGWQTLAYMLLFLGTAGWMTWRMVKGNRRAYRRFLDQPEDVRRLVFSQHILRIYRSDGLQLLAVHWNKGIRVVTGRDLVLLCAGRSCVAAISALELEAQGGLAQLQRTVNERVRDAQPLDETLWRSLITPRPNLVWGVSYSIADAWNRRMRWRLALGGAAAMFIVLLLMPGGLLVKGITAAVVLGLVAAQTNPRRREKATIQQGGPSGLTSMPARFELYEDGIQLARGEEGSFWTWERIDKVKDQQGTLVLKKDGGVITLLPPQAFADEAERRRVLEFIQARAGRRE</sequence>
<evidence type="ECO:0000256" key="1">
    <source>
        <dbReference type="SAM" id="Phobius"/>
    </source>
</evidence>
<keyword evidence="3" id="KW-1185">Reference proteome</keyword>
<gene>
    <name evidence="2" type="ORF">QUW08_05070</name>
</gene>
<accession>A0ABT7UP46</accession>
<reference evidence="2 3" key="1">
    <citation type="submission" date="2023-06" db="EMBL/GenBank/DDBJ databases">
        <title>Identification and characterization of horizontal gene transfer across gut microbiota members of farm animals based on homology search.</title>
        <authorList>
            <person name="Schwarzerova J."/>
            <person name="Nykrynova M."/>
            <person name="Jureckova K."/>
            <person name="Cejkova D."/>
            <person name="Rychlik I."/>
        </authorList>
    </citation>
    <scope>NUCLEOTIDE SEQUENCE [LARGE SCALE GENOMIC DNA]</scope>
    <source>
        <strain evidence="2 3">ET340</strain>
    </source>
</reference>
<dbReference type="Proteomes" id="UP001529380">
    <property type="component" value="Unassembled WGS sequence"/>
</dbReference>
<reference evidence="2 3" key="3">
    <citation type="submission" date="2023-06" db="EMBL/GenBank/DDBJ databases">
        <authorList>
            <person name="Zeman M."/>
            <person name="Kubasova T."/>
            <person name="Jahodarova E."/>
            <person name="Nykrynova M."/>
            <person name="Rychlik I."/>
        </authorList>
    </citation>
    <scope>NUCLEOTIDE SEQUENCE [LARGE SCALE GENOMIC DNA]</scope>
    <source>
        <strain evidence="2 3">ET340</strain>
    </source>
</reference>